<sequence>MRKALAMAAVWCAPVLPALAGGWPEGPQSALDLSLPPAQVFDSAPLAAPVAAPVTSPMAPGIGNAGSGWVAASGCPRDAQGNPRHFSGSVSAGVGYTEHYGSSNFTAARLHYCTDTATDGGKAGTVNVDVQVGNASGPGLVRPWGWRRW</sequence>
<evidence type="ECO:0000313" key="3">
    <source>
        <dbReference type="Proteomes" id="UP000295414"/>
    </source>
</evidence>
<protein>
    <submittedName>
        <fullName evidence="2">Uncharacterized protein</fullName>
    </submittedName>
</protein>
<keyword evidence="3" id="KW-1185">Reference proteome</keyword>
<evidence type="ECO:0000313" key="2">
    <source>
        <dbReference type="EMBL" id="TCT25368.1"/>
    </source>
</evidence>
<keyword evidence="1" id="KW-0732">Signal</keyword>
<feature type="signal peptide" evidence="1">
    <location>
        <begin position="1"/>
        <end position="20"/>
    </location>
</feature>
<gene>
    <name evidence="2" type="ORF">EDC34_102256</name>
</gene>
<organism evidence="2 3">
    <name type="scientific">Thermomonas haemolytica</name>
    <dbReference type="NCBI Taxonomy" id="141949"/>
    <lineage>
        <taxon>Bacteria</taxon>
        <taxon>Pseudomonadati</taxon>
        <taxon>Pseudomonadota</taxon>
        <taxon>Gammaproteobacteria</taxon>
        <taxon>Lysobacterales</taxon>
        <taxon>Lysobacteraceae</taxon>
        <taxon>Thermomonas</taxon>
    </lineage>
</organism>
<accession>A0A4R3N9P8</accession>
<evidence type="ECO:0000256" key="1">
    <source>
        <dbReference type="SAM" id="SignalP"/>
    </source>
</evidence>
<proteinExistence type="predicted"/>
<name>A0A4R3N9P8_9GAMM</name>
<reference evidence="2 3" key="1">
    <citation type="submission" date="2019-03" db="EMBL/GenBank/DDBJ databases">
        <title>Genomic Encyclopedia of Type Strains, Phase IV (KMG-IV): sequencing the most valuable type-strain genomes for metagenomic binning, comparative biology and taxonomic classification.</title>
        <authorList>
            <person name="Goeker M."/>
        </authorList>
    </citation>
    <scope>NUCLEOTIDE SEQUENCE [LARGE SCALE GENOMIC DNA]</scope>
    <source>
        <strain evidence="2 3">DSM 13605</strain>
    </source>
</reference>
<dbReference type="AlphaFoldDB" id="A0A4R3N9P8"/>
<dbReference type="Proteomes" id="UP000295414">
    <property type="component" value="Unassembled WGS sequence"/>
</dbReference>
<feature type="chain" id="PRO_5020474879" evidence="1">
    <location>
        <begin position="21"/>
        <end position="149"/>
    </location>
</feature>
<dbReference type="RefSeq" id="WP_114959361.1">
    <property type="nucleotide sequence ID" value="NZ_MSZW01000049.1"/>
</dbReference>
<dbReference type="EMBL" id="SMAP01000002">
    <property type="protein sequence ID" value="TCT25368.1"/>
    <property type="molecule type" value="Genomic_DNA"/>
</dbReference>
<comment type="caution">
    <text evidence="2">The sequence shown here is derived from an EMBL/GenBank/DDBJ whole genome shotgun (WGS) entry which is preliminary data.</text>
</comment>